<comment type="caution">
    <text evidence="5">The sequence shown here is derived from an EMBL/GenBank/DDBJ whole genome shotgun (WGS) entry which is preliminary data.</text>
</comment>
<feature type="binding site" evidence="3">
    <location>
        <position position="311"/>
    </location>
    <ligand>
        <name>substrate</name>
    </ligand>
</feature>
<dbReference type="Pfam" id="PF00365">
    <property type="entry name" value="PFK"/>
    <property type="match status" value="2"/>
</dbReference>
<evidence type="ECO:0000313" key="6">
    <source>
        <dbReference type="Proteomes" id="UP000688137"/>
    </source>
</evidence>
<keyword evidence="3" id="KW-0479">Metal-binding</keyword>
<feature type="binding site" evidence="3">
    <location>
        <position position="81"/>
    </location>
    <ligand>
        <name>diphosphate</name>
        <dbReference type="ChEBI" id="CHEBI:33019"/>
    </ligand>
</feature>
<feature type="active site" description="Proton acceptor" evidence="3">
    <location>
        <position position="205"/>
    </location>
</feature>
<dbReference type="NCBIfam" id="NF005482">
    <property type="entry name" value="PRK07085.1"/>
    <property type="match status" value="2"/>
</dbReference>
<dbReference type="InterPro" id="IPR011183">
    <property type="entry name" value="PfpB_PPi_PFK"/>
</dbReference>
<keyword evidence="3" id="KW-0808">Transferase</keyword>
<comment type="similarity">
    <text evidence="3">Belongs to the phosphofructokinase type A (PFKA) family. PPi-dependent PFK group II subfamily. Clade 'Long' sub-subfamily.</text>
</comment>
<comment type="pathway">
    <text evidence="3">Carbohydrate degradation; glycolysis; D-glyceraldehyde 3-phosphate and glycerone phosphate from D-glucose: step 3/4.</text>
</comment>
<sequence>MIIQPNNFHSLRTKYQPELPQLLQLDELDTKTETIQVNAQIREMFPFLCKEDVKAVTFQAANANENTIRAPLRIGCVLSGGQAAGGHNVIVGIYEQIKRRHPNSQLFGFLKGPIGIYSGKYEELKDDTINYFKNRGGFDMIQSGRHKIETEEQFKKSLQYCQSLKLDGLVVIGGDDSNTNACLLAEYFLKNNCQTSVVGCPKTIDGDLKNEFVEVSFGFDTACKTYSELIGNIMLDTVSSKKYYHFIRLMGRSASHIALECALLTRPTWAYIGEEVEKNKTSLIQIVTQLSDLIEKRYKQNKNHGVILVPEGLIEFIDEVKILIKEINTILAANKWESDQVYNNILTKLTPESSKLLQFLPRSISDQLLLDRDPHGNVQVAKIETEKLLIEMVKVELQRRKYAGKFSAISHYYGYEGRCAFPTKFDCDYCYSLGVNAAILIENKFTGVMSCIRDLHKNPSEWNAAGFPLVTMMDVETRKGKSVPVIKKALVDLDGPLFKFYQQNRDKWAFHDYYHPVGPIQFEGEQVPPFLINGKGFEFEEVDNKIYEQKPYEEMHLRNLSKLGLERTNTPLALPKHLNLKLSLKVIHHNYNDNVMKAIEKNFPSLMAKSINAFQFVHDDAHETHNKPLRIAITLNGRQSPGANCIIRGLLALCEQSGSTLYGFIGGTQGLFKQEYIEINQNSLQYYINQGGYHYLGRTADKMRSVQELQQVKETCNSLSLDGLVVVGASHTLTDCIIVANYLLQENVKTRVIGVPCTVDNNIGHPFLEGIVGFDTASKTYSQMIGNIMIDAASAVKYWYFIRLMGRDPSHLVLECALQTHPNVVLISEDIKERGLTLQEVVSEIADVVVLRSQKNKEFGTVLVPEGLLAHIGQFKQLITELDKHFTTNKQEIMNNLTPWSAALFQSLPDFTQQQLLMEREVHGGIQLSQIETERLLAHLVAEELKVRKSESKYKGSFSPICHFFGYQGRCAFPTRFDAKLGEVYGYLAGLSIQRGLTGYCVSARGIAGPIERWHFNVIPLLGMISIKQKSAYGEAQPVIASYEVDLKQSLFKYFSQISKNWYLKDHYENPGPIQFYGPMARRPTLTVELSYKCYVDQIEEIERLVEVISEQCRFETRADLLDLAIAQLKALARTIEVVKEAKQ</sequence>
<comment type="caution">
    <text evidence="3">Lacks conserved residue(s) required for the propagation of feature annotation.</text>
</comment>
<evidence type="ECO:0000256" key="1">
    <source>
        <dbReference type="ARBA" id="ARBA00022490"/>
    </source>
</evidence>
<dbReference type="GO" id="GO:0046872">
    <property type="term" value="F:metal ion binding"/>
    <property type="evidence" value="ECO:0007669"/>
    <property type="project" value="UniProtKB-KW"/>
</dbReference>
<keyword evidence="3" id="KW-0460">Magnesium</keyword>
<comment type="subunit">
    <text evidence="3">Homodimer or monomer.</text>
</comment>
<name>A0A8S1NZN6_PARPR</name>
<accession>A0A8S1NZN6</accession>
<dbReference type="OMA" id="MICSGRH"/>
<dbReference type="PANTHER" id="PTHR43650">
    <property type="entry name" value="PYROPHOSPHATE--FRUCTOSE 6-PHOSPHATE 1-PHOSPHOTRANSFERASE"/>
    <property type="match status" value="1"/>
</dbReference>
<feature type="binding site" evidence="3">
    <location>
        <begin position="203"/>
        <end position="205"/>
    </location>
    <ligand>
        <name>substrate</name>
    </ligand>
</feature>
<dbReference type="Proteomes" id="UP000688137">
    <property type="component" value="Unassembled WGS sequence"/>
</dbReference>
<comment type="function">
    <text evidence="3">Catalyzes the phosphorylation of D-fructose 6-phosphate, the first committing step of glycolysis. Uses inorganic phosphate (PPi) as phosphoryl donor instead of ATP like common ATP-dependent phosphofructokinases (ATP-PFKs), which renders the reaction reversible, and can thus function both in glycolysis and gluconeogenesis. Consistently, PPi-PFK can replace the enzymes of both the forward (ATP-PFK) and reverse (fructose-bisphosphatase (FBPase)) reactions.</text>
</comment>
<proteinExistence type="inferred from homology"/>
<keyword evidence="1 3" id="KW-0963">Cytoplasm</keyword>
<feature type="site" description="Important for catalytic activity; stabilizes the transition state when the phosphoryl donor is PPi" evidence="3">
    <location>
        <position position="202"/>
    </location>
</feature>
<dbReference type="AlphaFoldDB" id="A0A8S1NZN6"/>
<dbReference type="GO" id="GO:0003872">
    <property type="term" value="F:6-phosphofructokinase activity"/>
    <property type="evidence" value="ECO:0007669"/>
    <property type="project" value="UniProtKB-UniRule"/>
</dbReference>
<feature type="site" description="Important for catalytic activity and substrate specificity; stabilizes the transition state when the phosphoryl donor is PPi; prevents ATP from binding by mimicking the alpha-phosphate group of ATP" evidence="3">
    <location>
        <position position="176"/>
    </location>
</feature>
<evidence type="ECO:0000256" key="3">
    <source>
        <dbReference type="HAMAP-Rule" id="MF_03185"/>
    </source>
</evidence>
<evidence type="ECO:0000313" key="5">
    <source>
        <dbReference type="EMBL" id="CAD8093074.1"/>
    </source>
</evidence>
<keyword evidence="2 3" id="KW-0324">Glycolysis</keyword>
<keyword evidence="6" id="KW-1185">Reference proteome</keyword>
<dbReference type="GO" id="GO:0005829">
    <property type="term" value="C:cytosol"/>
    <property type="evidence" value="ECO:0007669"/>
    <property type="project" value="TreeGrafter"/>
</dbReference>
<evidence type="ECO:0000259" key="4">
    <source>
        <dbReference type="Pfam" id="PF00365"/>
    </source>
</evidence>
<dbReference type="NCBIfam" id="TIGR02477">
    <property type="entry name" value="PFKA_PPi"/>
    <property type="match status" value="1"/>
</dbReference>
<protein>
    <recommendedName>
        <fullName evidence="3">Pyrophosphate--fructose 6-phosphate 1-phosphotransferase</fullName>
        <ecNumber evidence="3">2.7.1.90</ecNumber>
    </recommendedName>
    <alternativeName>
        <fullName evidence="3">6-phosphofructokinase, pyrophosphate dependent</fullName>
    </alternativeName>
    <alternativeName>
        <fullName evidence="3">PPi-dependent phosphofructokinase</fullName>
        <shortName evidence="3">PPi-PFK</shortName>
    </alternativeName>
    <alternativeName>
        <fullName evidence="3">Pyrophosphate-dependent 6-phosphofructose-1-kinase</fullName>
    </alternativeName>
</protein>
<dbReference type="HAMAP" id="MF_01980">
    <property type="entry name" value="Phosphofructokinase_II_Long"/>
    <property type="match status" value="1"/>
</dbReference>
<dbReference type="EMBL" id="CAJJDM010000095">
    <property type="protein sequence ID" value="CAD8093074.1"/>
    <property type="molecule type" value="Genomic_DNA"/>
</dbReference>
<feature type="binding site" evidence="3">
    <location>
        <position position="175"/>
    </location>
    <ligand>
        <name>Mg(2+)</name>
        <dbReference type="ChEBI" id="CHEBI:18420"/>
        <note>catalytic</note>
    </ligand>
</feature>
<dbReference type="GO" id="GO:0005524">
    <property type="term" value="F:ATP binding"/>
    <property type="evidence" value="ECO:0007669"/>
    <property type="project" value="InterPro"/>
</dbReference>
<dbReference type="GO" id="GO:0047334">
    <property type="term" value="F:diphosphate-fructose-6-phosphate 1-phosphotransferase activity"/>
    <property type="evidence" value="ECO:0007669"/>
    <property type="project" value="UniProtKB-EC"/>
</dbReference>
<feature type="binding site" evidence="3">
    <location>
        <begin position="250"/>
        <end position="252"/>
    </location>
    <ligand>
        <name>substrate</name>
    </ligand>
</feature>
<dbReference type="InterPro" id="IPR000023">
    <property type="entry name" value="Phosphofructokinase_dom"/>
</dbReference>
<keyword evidence="3" id="KW-0418">Kinase</keyword>
<feature type="domain" description="Phosphofructokinase" evidence="4">
    <location>
        <begin position="73"/>
        <end position="326"/>
    </location>
</feature>
<dbReference type="PANTHER" id="PTHR43650:SF1">
    <property type="entry name" value="PYROPHOSPHATE--FRUCTOSE 6-PHOSPHATE 1-PHOSPHOTRANSFERASE SUBUNIT BETA 2"/>
    <property type="match status" value="1"/>
</dbReference>
<feature type="binding site" evidence="3">
    <location>
        <begin position="242"/>
        <end position="243"/>
    </location>
    <ligand>
        <name>substrate</name>
        <note>ligand shared between dimeric partners</note>
    </ligand>
</feature>
<gene>
    <name evidence="5" type="ORF">PPRIM_AZ9-3.1.T0920107</name>
</gene>
<comment type="activity regulation">
    <text evidence="3">Non-allosteric.</text>
</comment>
<feature type="binding site" evidence="3">
    <location>
        <begin position="415"/>
        <end position="418"/>
    </location>
    <ligand>
        <name>substrate</name>
    </ligand>
</feature>
<feature type="domain" description="Phosphofructokinase" evidence="4">
    <location>
        <begin position="630"/>
        <end position="884"/>
    </location>
</feature>
<organism evidence="5 6">
    <name type="scientific">Paramecium primaurelia</name>
    <dbReference type="NCBI Taxonomy" id="5886"/>
    <lineage>
        <taxon>Eukaryota</taxon>
        <taxon>Sar</taxon>
        <taxon>Alveolata</taxon>
        <taxon>Ciliophora</taxon>
        <taxon>Intramacronucleata</taxon>
        <taxon>Oligohymenophorea</taxon>
        <taxon>Peniculida</taxon>
        <taxon>Parameciidae</taxon>
        <taxon>Paramecium</taxon>
    </lineage>
</organism>
<comment type="catalytic activity">
    <reaction evidence="3">
        <text>beta-D-fructose 6-phosphate + diphosphate = beta-D-fructose 1,6-bisphosphate + phosphate + H(+)</text>
        <dbReference type="Rhea" id="RHEA:13613"/>
        <dbReference type="ChEBI" id="CHEBI:15378"/>
        <dbReference type="ChEBI" id="CHEBI:32966"/>
        <dbReference type="ChEBI" id="CHEBI:33019"/>
        <dbReference type="ChEBI" id="CHEBI:43474"/>
        <dbReference type="ChEBI" id="CHEBI:57634"/>
        <dbReference type="EC" id="2.7.1.90"/>
    </reaction>
</comment>
<evidence type="ECO:0000256" key="2">
    <source>
        <dbReference type="ARBA" id="ARBA00023152"/>
    </source>
</evidence>
<reference evidence="5" key="1">
    <citation type="submission" date="2021-01" db="EMBL/GenBank/DDBJ databases">
        <authorList>
            <consortium name="Genoscope - CEA"/>
            <person name="William W."/>
        </authorList>
    </citation>
    <scope>NUCLEOTIDE SEQUENCE</scope>
</reference>
<dbReference type="EC" id="2.7.1.90" evidence="3"/>
<comment type="cofactor">
    <cofactor evidence="3">
        <name>Mg(2+)</name>
        <dbReference type="ChEBI" id="CHEBI:18420"/>
    </cofactor>
</comment>
<dbReference type="GO" id="GO:0009749">
    <property type="term" value="P:response to glucose"/>
    <property type="evidence" value="ECO:0007669"/>
    <property type="project" value="TreeGrafter"/>
</dbReference>
<comment type="subcellular location">
    <subcellularLocation>
        <location evidence="3">Cytoplasm</location>
    </subcellularLocation>
</comment>